<sequence length="317" mass="36281">MEMINGLEHLCYEERLRELGLFSPEKYLLGGDLINLKRGSKEDRARLFSVVTSGRTRGNGCILKPRRFHLSIRKHFFTVRVIEHWHRLPKEGEGMRGLGLFSPEERRLQGDLLEAFQYLKGAYKKAGEGLFIRKCSDRMRDNGFKLKEGRFRLDIRKKFFTNEGGETLEQVAQRSCVCPIPGSDGEGNVLGYTLKYSSVLAMDPRYREFRVCDVRGHQREAADRAPAVHGAEEKTSPAAVLRDSCSFRGNHLDFQSHIAGLMLVKSVERFKEYQLVVWEPLGSHSQLPPNSTLGIKQTLFCLQFVIQVMPCTFDDHK</sequence>
<dbReference type="EMBL" id="JAUNZN010000002">
    <property type="protein sequence ID" value="KAK4828315.1"/>
    <property type="molecule type" value="Genomic_DNA"/>
</dbReference>
<protein>
    <submittedName>
        <fullName evidence="1">Uncharacterized protein</fullName>
    </submittedName>
</protein>
<evidence type="ECO:0000313" key="2">
    <source>
        <dbReference type="Proteomes" id="UP001333110"/>
    </source>
</evidence>
<dbReference type="Proteomes" id="UP001333110">
    <property type="component" value="Unassembled WGS sequence"/>
</dbReference>
<dbReference type="AlphaFoldDB" id="A0AAN7NLT3"/>
<organism evidence="1 2">
    <name type="scientific">Mycteria americana</name>
    <name type="common">Wood stork</name>
    <dbReference type="NCBI Taxonomy" id="33587"/>
    <lineage>
        <taxon>Eukaryota</taxon>
        <taxon>Metazoa</taxon>
        <taxon>Chordata</taxon>
        <taxon>Craniata</taxon>
        <taxon>Vertebrata</taxon>
        <taxon>Euteleostomi</taxon>
        <taxon>Archelosauria</taxon>
        <taxon>Archosauria</taxon>
        <taxon>Dinosauria</taxon>
        <taxon>Saurischia</taxon>
        <taxon>Theropoda</taxon>
        <taxon>Coelurosauria</taxon>
        <taxon>Aves</taxon>
        <taxon>Neognathae</taxon>
        <taxon>Neoaves</taxon>
        <taxon>Aequornithes</taxon>
        <taxon>Ciconiiformes</taxon>
        <taxon>Ciconiidae</taxon>
        <taxon>Mycteria</taxon>
    </lineage>
</organism>
<reference evidence="1 2" key="1">
    <citation type="journal article" date="2023" name="J. Hered.">
        <title>Chromosome-level genome of the wood stork (Mycteria americana) provides insight into avian chromosome evolution.</title>
        <authorList>
            <person name="Flamio R. Jr."/>
            <person name="Ramstad K.M."/>
        </authorList>
    </citation>
    <scope>NUCLEOTIDE SEQUENCE [LARGE SCALE GENOMIC DNA]</scope>
    <source>
        <strain evidence="1">JAX WOST 10</strain>
    </source>
</reference>
<name>A0AAN7NLT3_MYCAM</name>
<accession>A0AAN7NLT3</accession>
<gene>
    <name evidence="1" type="ORF">QYF61_025327</name>
</gene>
<evidence type="ECO:0000313" key="1">
    <source>
        <dbReference type="EMBL" id="KAK4828315.1"/>
    </source>
</evidence>
<comment type="caution">
    <text evidence="1">The sequence shown here is derived from an EMBL/GenBank/DDBJ whole genome shotgun (WGS) entry which is preliminary data.</text>
</comment>
<proteinExistence type="predicted"/>
<keyword evidence="2" id="KW-1185">Reference proteome</keyword>